<evidence type="ECO:0000313" key="2">
    <source>
        <dbReference type="Proteomes" id="UP000267019"/>
    </source>
</evidence>
<dbReference type="OrthoDB" id="2971595at2"/>
<dbReference type="RefSeq" id="WP_121444915.1">
    <property type="nucleotide sequence ID" value="NZ_RBIJ01000006.1"/>
</dbReference>
<sequence>MLGQVVCQYCGRTIEYFESDRVVVLYGVDPECEHRSEPCEDED</sequence>
<gene>
    <name evidence="1" type="ORF">C7438_1684</name>
</gene>
<dbReference type="AlphaFoldDB" id="A0A660KV66"/>
<reference evidence="1 2" key="1">
    <citation type="submission" date="2018-10" db="EMBL/GenBank/DDBJ databases">
        <title>Genomic Encyclopedia of Type Strains, Phase IV (KMG-IV): sequencing the most valuable type-strain genomes for metagenomic binning, comparative biology and taxonomic classification.</title>
        <authorList>
            <person name="Goeker M."/>
        </authorList>
    </citation>
    <scope>NUCLEOTIDE SEQUENCE [LARGE SCALE GENOMIC DNA]</scope>
    <source>
        <strain evidence="1 2">DSM 22653</strain>
    </source>
</reference>
<proteinExistence type="predicted"/>
<dbReference type="Pfam" id="PF13790">
    <property type="entry name" value="SR1P"/>
    <property type="match status" value="1"/>
</dbReference>
<dbReference type="Proteomes" id="UP000267019">
    <property type="component" value="Unassembled WGS sequence"/>
</dbReference>
<organism evidence="1 2">
    <name type="scientific">Brockia lithotrophica</name>
    <dbReference type="NCBI Taxonomy" id="933949"/>
    <lineage>
        <taxon>Bacteria</taxon>
        <taxon>Bacillati</taxon>
        <taxon>Bacillota</taxon>
        <taxon>Bacilli</taxon>
        <taxon>Bacillales</taxon>
        <taxon>Bacillales Family X. Incertae Sedis</taxon>
        <taxon>Brockia</taxon>
    </lineage>
</organism>
<protein>
    <submittedName>
        <fullName evidence="1">SR1 protein</fullName>
    </submittedName>
</protein>
<evidence type="ECO:0000313" key="1">
    <source>
        <dbReference type="EMBL" id="RKQ83654.1"/>
    </source>
</evidence>
<dbReference type="EMBL" id="RBIJ01000006">
    <property type="protein sequence ID" value="RKQ83654.1"/>
    <property type="molecule type" value="Genomic_DNA"/>
</dbReference>
<name>A0A660KV66_9BACL</name>
<keyword evidence="2" id="KW-1185">Reference proteome</keyword>
<accession>A0A660KV66</accession>
<dbReference type="InterPro" id="IPR025236">
    <property type="entry name" value="SR1P"/>
</dbReference>
<comment type="caution">
    <text evidence="1">The sequence shown here is derived from an EMBL/GenBank/DDBJ whole genome shotgun (WGS) entry which is preliminary data.</text>
</comment>